<dbReference type="Proteomes" id="UP000272908">
    <property type="component" value="Unassembled WGS sequence"/>
</dbReference>
<keyword evidence="2" id="KW-0472">Membrane</keyword>
<keyword evidence="2" id="KW-0812">Transmembrane</keyword>
<dbReference type="AlphaFoldDB" id="A0A3B0MLW5"/>
<proteinExistence type="predicted"/>
<evidence type="ECO:0000256" key="1">
    <source>
        <dbReference type="SAM" id="MobiDB-lite"/>
    </source>
</evidence>
<keyword evidence="2" id="KW-1133">Transmembrane helix</keyword>
<sequence>MSQVESFRQRVRDFVSDARAAVTVELVLVLPLLIWAFFATMIFNDAYRARTQAQAAALYVADAISRKTTRIENDYLEGMNDVYDFLIANSETSRLRVTSVVWDRDADQPLVLWSYGTRGMNALPDNTFQLMSSGEMGTLRELMDGEDGENMIAGFTQMPNADLHNRIPPVMPGEALILVESFTMWETPLPQVFLGFDILDNTRLSPIAVVRPRFSPFINYEGAMDAAPPDASEFGATPANPVSDPDDPDTPGDDPADPPLDTVLLDDDFSNDDADDWSEDDVTTSSDGTIGGFLGPFGRETFNDPLEFEVDLDREMVAARIEFDFYLLDSWDGFDASWAPEGGEQIWIGVEGTSIAAETFQATPSGVMRATRRTTASRDEGLFTTRMELVNDNANIGGSAWADQIWRVRIDITDPEEEFDLDFRMLSDEPRSNESFGIDNFRISARAGDQAQSHFVPRRRDRDGVDQYSGFQNYDACPDPRHAGRTHKVTQSALAASGSVLRHRVEVGGRQDLSRCDDFDRDNDGYVNANPTVVFNWDNEGQSGNGNRLRIRTDDGNSGFDCDSVLAVRDPGGQWHYSGWTVWEGGRNDDWNARLNMENAQSGTYHVYGGNWYRDTCDTDIVFERY</sequence>
<protein>
    <submittedName>
        <fullName evidence="3">Uncharacterized protein</fullName>
    </submittedName>
</protein>
<dbReference type="OrthoDB" id="7876207at2"/>
<feature type="compositionally biased region" description="Acidic residues" evidence="1">
    <location>
        <begin position="264"/>
        <end position="282"/>
    </location>
</feature>
<dbReference type="EMBL" id="UIHC01000002">
    <property type="protein sequence ID" value="SUZ30639.1"/>
    <property type="molecule type" value="Genomic_DNA"/>
</dbReference>
<feature type="region of interest" description="Disordered" evidence="1">
    <location>
        <begin position="226"/>
        <end position="289"/>
    </location>
</feature>
<dbReference type="RefSeq" id="WP_121092944.1">
    <property type="nucleotide sequence ID" value="NZ_UIHC01000002.1"/>
</dbReference>
<name>A0A3B0MLW5_9RHOB</name>
<feature type="transmembrane region" description="Helical" evidence="2">
    <location>
        <begin position="20"/>
        <end position="43"/>
    </location>
</feature>
<evidence type="ECO:0000313" key="4">
    <source>
        <dbReference type="Proteomes" id="UP000272908"/>
    </source>
</evidence>
<organism evidence="3 4">
    <name type="scientific">Roseinatronobacter ekhonensis</name>
    <dbReference type="NCBI Taxonomy" id="254356"/>
    <lineage>
        <taxon>Bacteria</taxon>
        <taxon>Pseudomonadati</taxon>
        <taxon>Pseudomonadota</taxon>
        <taxon>Alphaproteobacteria</taxon>
        <taxon>Rhodobacterales</taxon>
        <taxon>Paracoccaceae</taxon>
        <taxon>Roseinatronobacter</taxon>
    </lineage>
</organism>
<evidence type="ECO:0000256" key="2">
    <source>
        <dbReference type="SAM" id="Phobius"/>
    </source>
</evidence>
<evidence type="ECO:0000313" key="3">
    <source>
        <dbReference type="EMBL" id="SUZ30639.1"/>
    </source>
</evidence>
<feature type="compositionally biased region" description="Acidic residues" evidence="1">
    <location>
        <begin position="244"/>
        <end position="256"/>
    </location>
</feature>
<reference evidence="4" key="1">
    <citation type="submission" date="2018-08" db="EMBL/GenBank/DDBJ databases">
        <authorList>
            <person name="Rodrigo-Torres L."/>
            <person name="Arahal R. D."/>
            <person name="Lucena T."/>
        </authorList>
    </citation>
    <scope>NUCLEOTIDE SEQUENCE [LARGE SCALE GENOMIC DNA]</scope>
    <source>
        <strain evidence="4">CECT 7235</strain>
    </source>
</reference>
<accession>A0A3B0MLW5</accession>
<gene>
    <name evidence="3" type="ORF">ROE7235_00365</name>
</gene>
<keyword evidence="4" id="KW-1185">Reference proteome</keyword>